<feature type="transmembrane region" description="Helical" evidence="6">
    <location>
        <begin position="41"/>
        <end position="64"/>
    </location>
</feature>
<feature type="domain" description="Major facilitator superfamily (MFS) profile" evidence="7">
    <location>
        <begin position="1"/>
        <end position="372"/>
    </location>
</feature>
<organism evidence="8 9">
    <name type="scientific">Acetobacter malorum</name>
    <dbReference type="NCBI Taxonomy" id="178901"/>
    <lineage>
        <taxon>Bacteria</taxon>
        <taxon>Pseudomonadati</taxon>
        <taxon>Pseudomonadota</taxon>
        <taxon>Alphaproteobacteria</taxon>
        <taxon>Acetobacterales</taxon>
        <taxon>Acetobacteraceae</taxon>
        <taxon>Acetobacter</taxon>
    </lineage>
</organism>
<dbReference type="InterPro" id="IPR011701">
    <property type="entry name" value="MFS"/>
</dbReference>
<evidence type="ECO:0000256" key="6">
    <source>
        <dbReference type="SAM" id="Phobius"/>
    </source>
</evidence>
<gene>
    <name evidence="8" type="ORF">Amal_03350</name>
</gene>
<accession>A0A177G560</accession>
<keyword evidence="4 6" id="KW-1133">Transmembrane helix</keyword>
<feature type="transmembrane region" description="Helical" evidence="6">
    <location>
        <begin position="76"/>
        <end position="94"/>
    </location>
</feature>
<dbReference type="GO" id="GO:0005886">
    <property type="term" value="C:plasma membrane"/>
    <property type="evidence" value="ECO:0007669"/>
    <property type="project" value="UniProtKB-SubCell"/>
</dbReference>
<feature type="transmembrane region" description="Helical" evidence="6">
    <location>
        <begin position="160"/>
        <end position="180"/>
    </location>
</feature>
<proteinExistence type="predicted"/>
<dbReference type="AlphaFoldDB" id="A0A177G560"/>
<dbReference type="InterPro" id="IPR020846">
    <property type="entry name" value="MFS_dom"/>
</dbReference>
<feature type="transmembrane region" description="Helical" evidence="6">
    <location>
        <begin position="234"/>
        <end position="254"/>
    </location>
</feature>
<dbReference type="PROSITE" id="PS51257">
    <property type="entry name" value="PROKAR_LIPOPROTEIN"/>
    <property type="match status" value="1"/>
</dbReference>
<feature type="transmembrane region" description="Helical" evidence="6">
    <location>
        <begin position="291"/>
        <end position="312"/>
    </location>
</feature>
<dbReference type="PANTHER" id="PTHR43124">
    <property type="entry name" value="PURINE EFFLUX PUMP PBUE"/>
    <property type="match status" value="1"/>
</dbReference>
<keyword evidence="5 6" id="KW-0472">Membrane</keyword>
<keyword evidence="2" id="KW-1003">Cell membrane</keyword>
<evidence type="ECO:0000256" key="5">
    <source>
        <dbReference type="ARBA" id="ARBA00023136"/>
    </source>
</evidence>
<dbReference type="PANTHER" id="PTHR43124:SF3">
    <property type="entry name" value="CHLORAMPHENICOL EFFLUX PUMP RV0191"/>
    <property type="match status" value="1"/>
</dbReference>
<feature type="transmembrane region" description="Helical" evidence="6">
    <location>
        <begin position="324"/>
        <end position="342"/>
    </location>
</feature>
<name>A0A177G560_9PROT</name>
<feature type="transmembrane region" description="Helical" evidence="6">
    <location>
        <begin position="7"/>
        <end position="29"/>
    </location>
</feature>
<feature type="transmembrane region" description="Helical" evidence="6">
    <location>
        <begin position="201"/>
        <end position="222"/>
    </location>
</feature>
<dbReference type="SUPFAM" id="SSF103473">
    <property type="entry name" value="MFS general substrate transporter"/>
    <property type="match status" value="1"/>
</dbReference>
<comment type="caution">
    <text evidence="8">The sequence shown here is derived from an EMBL/GenBank/DDBJ whole genome shotgun (WGS) entry which is preliminary data.</text>
</comment>
<dbReference type="Pfam" id="PF07690">
    <property type="entry name" value="MFS_1"/>
    <property type="match status" value="1"/>
</dbReference>
<sequence length="372" mass="39399">MLKRRGVFALLCVACLTIMVGCVIVPGLPGIATALGLSQEASWLVTLPSLGVVIFGPFAGHLITRLGSRQALRIGLALYGALGLACIWLSNAVLIFSDRLLLGGATAIVMASGTGLLSDFFEGHARLKMIALQGMAIELGGVIFLSLGGLLASMGWQWPFSLYLMSWVFLVLVELFVPYPPVKPVASPQTEADRGSVLGKLARIYIAALLSMTVFFTAIISLPRRLEGMHFSEAQTGYFLSFVSLVAVGAAWFLPKICRRIGEQNTLRAGFLAYAAAHALFASMMTAVPMIGAAIMLGTGFGLTVPLVNHLTIERTHSVERGSALAYLSVAIFMGQFLSSFLEYLPGNISSAFIAAIILALGGVAVSGRPSL</sequence>
<evidence type="ECO:0000256" key="1">
    <source>
        <dbReference type="ARBA" id="ARBA00004651"/>
    </source>
</evidence>
<evidence type="ECO:0000256" key="4">
    <source>
        <dbReference type="ARBA" id="ARBA00022989"/>
    </source>
</evidence>
<feature type="transmembrane region" description="Helical" evidence="6">
    <location>
        <begin position="130"/>
        <end position="154"/>
    </location>
</feature>
<dbReference type="InterPro" id="IPR050189">
    <property type="entry name" value="MFS_Efflux_Transporters"/>
</dbReference>
<comment type="subcellular location">
    <subcellularLocation>
        <location evidence="1">Cell membrane</location>
        <topology evidence="1">Multi-pass membrane protein</topology>
    </subcellularLocation>
</comment>
<evidence type="ECO:0000256" key="2">
    <source>
        <dbReference type="ARBA" id="ARBA00022475"/>
    </source>
</evidence>
<evidence type="ECO:0000313" key="8">
    <source>
        <dbReference type="EMBL" id="OAG75470.1"/>
    </source>
</evidence>
<dbReference type="PATRIC" id="fig|178901.16.peg.3577"/>
<dbReference type="InterPro" id="IPR036259">
    <property type="entry name" value="MFS_trans_sf"/>
</dbReference>
<evidence type="ECO:0000259" key="7">
    <source>
        <dbReference type="PROSITE" id="PS50850"/>
    </source>
</evidence>
<dbReference type="GO" id="GO:0022857">
    <property type="term" value="F:transmembrane transporter activity"/>
    <property type="evidence" value="ECO:0007669"/>
    <property type="project" value="InterPro"/>
</dbReference>
<evidence type="ECO:0000256" key="3">
    <source>
        <dbReference type="ARBA" id="ARBA00022692"/>
    </source>
</evidence>
<keyword evidence="3 6" id="KW-0812">Transmembrane</keyword>
<dbReference type="EMBL" id="LVHD01000045">
    <property type="protein sequence ID" value="OAG75470.1"/>
    <property type="molecule type" value="Genomic_DNA"/>
</dbReference>
<dbReference type="Gene3D" id="1.20.1250.20">
    <property type="entry name" value="MFS general substrate transporter like domains"/>
    <property type="match status" value="1"/>
</dbReference>
<protein>
    <submittedName>
        <fullName evidence="8">Putative transporter</fullName>
    </submittedName>
</protein>
<dbReference type="Proteomes" id="UP000077349">
    <property type="component" value="Unassembled WGS sequence"/>
</dbReference>
<dbReference type="PROSITE" id="PS50850">
    <property type="entry name" value="MFS"/>
    <property type="match status" value="1"/>
</dbReference>
<feature type="transmembrane region" description="Helical" evidence="6">
    <location>
        <begin position="348"/>
        <end position="366"/>
    </location>
</feature>
<dbReference type="CDD" id="cd17473">
    <property type="entry name" value="MFS_arabinose_efflux_permease_like"/>
    <property type="match status" value="1"/>
</dbReference>
<reference evidence="8 9" key="1">
    <citation type="submission" date="2016-03" db="EMBL/GenBank/DDBJ databases">
        <title>Draft genome sequence of Acetobacter malorum CECT 7742, a strain isolated from strawberry vinegar.</title>
        <authorList>
            <person name="Sainz F."/>
            <person name="Mas A."/>
            <person name="Torija M.J."/>
        </authorList>
    </citation>
    <scope>NUCLEOTIDE SEQUENCE [LARGE SCALE GENOMIC DNA]</scope>
    <source>
        <strain evidence="8 9">CECT 7742</strain>
    </source>
</reference>
<evidence type="ECO:0000313" key="9">
    <source>
        <dbReference type="Proteomes" id="UP000077349"/>
    </source>
</evidence>